<reference evidence="7 8" key="1">
    <citation type="journal article" date="2020" name="Cell">
        <title>Large-Scale Comparative Analyses of Tick Genomes Elucidate Their Genetic Diversity and Vector Capacities.</title>
        <authorList>
            <consortium name="Tick Genome and Microbiome Consortium (TIGMIC)"/>
            <person name="Jia N."/>
            <person name="Wang J."/>
            <person name="Shi W."/>
            <person name="Du L."/>
            <person name="Sun Y."/>
            <person name="Zhan W."/>
            <person name="Jiang J.F."/>
            <person name="Wang Q."/>
            <person name="Zhang B."/>
            <person name="Ji P."/>
            <person name="Bell-Sakyi L."/>
            <person name="Cui X.M."/>
            <person name="Yuan T.T."/>
            <person name="Jiang B.G."/>
            <person name="Yang W.F."/>
            <person name="Lam T.T."/>
            <person name="Chang Q.C."/>
            <person name="Ding S.J."/>
            <person name="Wang X.J."/>
            <person name="Zhu J.G."/>
            <person name="Ruan X.D."/>
            <person name="Zhao L."/>
            <person name="Wei J.T."/>
            <person name="Ye R.Z."/>
            <person name="Que T.C."/>
            <person name="Du C.H."/>
            <person name="Zhou Y.H."/>
            <person name="Cheng J.X."/>
            <person name="Dai P.F."/>
            <person name="Guo W.B."/>
            <person name="Han X.H."/>
            <person name="Huang E.J."/>
            <person name="Li L.F."/>
            <person name="Wei W."/>
            <person name="Gao Y.C."/>
            <person name="Liu J.Z."/>
            <person name="Shao H.Z."/>
            <person name="Wang X."/>
            <person name="Wang C.C."/>
            <person name="Yang T.C."/>
            <person name="Huo Q.B."/>
            <person name="Li W."/>
            <person name="Chen H.Y."/>
            <person name="Chen S.E."/>
            <person name="Zhou L.G."/>
            <person name="Ni X.B."/>
            <person name="Tian J.H."/>
            <person name="Sheng Y."/>
            <person name="Liu T."/>
            <person name="Pan Y.S."/>
            <person name="Xia L.Y."/>
            <person name="Li J."/>
            <person name="Zhao F."/>
            <person name="Cao W.C."/>
        </authorList>
    </citation>
    <scope>NUCLEOTIDE SEQUENCE [LARGE SCALE GENOMIC DNA]</scope>
    <source>
        <strain evidence="7">HaeL-2018</strain>
    </source>
</reference>
<name>A0A9J6GB48_HAELO</name>
<organism evidence="7 8">
    <name type="scientific">Haemaphysalis longicornis</name>
    <name type="common">Bush tick</name>
    <dbReference type="NCBI Taxonomy" id="44386"/>
    <lineage>
        <taxon>Eukaryota</taxon>
        <taxon>Metazoa</taxon>
        <taxon>Ecdysozoa</taxon>
        <taxon>Arthropoda</taxon>
        <taxon>Chelicerata</taxon>
        <taxon>Arachnida</taxon>
        <taxon>Acari</taxon>
        <taxon>Parasitiformes</taxon>
        <taxon>Ixodida</taxon>
        <taxon>Ixodoidea</taxon>
        <taxon>Ixodidae</taxon>
        <taxon>Haemaphysalinae</taxon>
        <taxon>Haemaphysalis</taxon>
    </lineage>
</organism>
<comment type="cofactor">
    <cofactor evidence="1">
        <name>Ca(2+)</name>
        <dbReference type="ChEBI" id="CHEBI:29108"/>
    </cofactor>
</comment>
<dbReference type="Gene3D" id="3.40.720.10">
    <property type="entry name" value="Alkaline Phosphatase, subunit A"/>
    <property type="match status" value="1"/>
</dbReference>
<evidence type="ECO:0000259" key="6">
    <source>
        <dbReference type="Pfam" id="PF00884"/>
    </source>
</evidence>
<dbReference type="OrthoDB" id="103349at2759"/>
<keyword evidence="3" id="KW-0479">Metal-binding</keyword>
<dbReference type="InterPro" id="IPR047115">
    <property type="entry name" value="ARSB"/>
</dbReference>
<gene>
    <name evidence="7" type="ORF">HPB48_010393</name>
</gene>
<sequence>MVDALDQTVGALLQALEEAFMLQDSIIVFSSDNRCLPEGVWANFGSNWPLRGVKATLWEGAIRAAAFIWSPMLRRSGVVSHQLMHITDWLPTLYTAAGK</sequence>
<dbReference type="InterPro" id="IPR000917">
    <property type="entry name" value="Sulfatase_N"/>
</dbReference>
<accession>A0A9J6GB48</accession>
<comment type="caution">
    <text evidence="7">The sequence shown here is derived from an EMBL/GenBank/DDBJ whole genome shotgun (WGS) entry which is preliminary data.</text>
</comment>
<keyword evidence="5" id="KW-0325">Glycoprotein</keyword>
<evidence type="ECO:0000256" key="2">
    <source>
        <dbReference type="ARBA" id="ARBA00008779"/>
    </source>
</evidence>
<comment type="similarity">
    <text evidence="2">Belongs to the sulfatase family.</text>
</comment>
<protein>
    <recommendedName>
        <fullName evidence="6">Sulfatase N-terminal domain-containing protein</fullName>
    </recommendedName>
</protein>
<dbReference type="SUPFAM" id="SSF53649">
    <property type="entry name" value="Alkaline phosphatase-like"/>
    <property type="match status" value="1"/>
</dbReference>
<keyword evidence="8" id="KW-1185">Reference proteome</keyword>
<evidence type="ECO:0000256" key="3">
    <source>
        <dbReference type="ARBA" id="ARBA00022723"/>
    </source>
</evidence>
<dbReference type="GO" id="GO:0008484">
    <property type="term" value="F:sulfuric ester hydrolase activity"/>
    <property type="evidence" value="ECO:0007669"/>
    <property type="project" value="InterPro"/>
</dbReference>
<dbReference type="Proteomes" id="UP000821853">
    <property type="component" value="Chromosome 4"/>
</dbReference>
<dbReference type="VEuPathDB" id="VectorBase:HLOH_061979"/>
<dbReference type="PANTHER" id="PTHR10342:SF273">
    <property type="entry name" value="RE14504P"/>
    <property type="match status" value="1"/>
</dbReference>
<evidence type="ECO:0000256" key="4">
    <source>
        <dbReference type="ARBA" id="ARBA00022837"/>
    </source>
</evidence>
<dbReference type="Pfam" id="PF00884">
    <property type="entry name" value="Sulfatase"/>
    <property type="match status" value="1"/>
</dbReference>
<feature type="domain" description="Sulfatase N-terminal" evidence="6">
    <location>
        <begin position="3"/>
        <end position="98"/>
    </location>
</feature>
<dbReference type="AlphaFoldDB" id="A0A9J6GB48"/>
<dbReference type="InterPro" id="IPR017850">
    <property type="entry name" value="Alkaline_phosphatase_core_sf"/>
</dbReference>
<proteinExistence type="inferred from homology"/>
<evidence type="ECO:0000256" key="5">
    <source>
        <dbReference type="ARBA" id="ARBA00023180"/>
    </source>
</evidence>
<evidence type="ECO:0000313" key="8">
    <source>
        <dbReference type="Proteomes" id="UP000821853"/>
    </source>
</evidence>
<dbReference type="GO" id="GO:0046872">
    <property type="term" value="F:metal ion binding"/>
    <property type="evidence" value="ECO:0007669"/>
    <property type="project" value="UniProtKB-KW"/>
</dbReference>
<dbReference type="PANTHER" id="PTHR10342">
    <property type="entry name" value="ARYLSULFATASE"/>
    <property type="match status" value="1"/>
</dbReference>
<keyword evidence="4" id="KW-0106">Calcium</keyword>
<dbReference type="EMBL" id="JABSTR010000006">
    <property type="protein sequence ID" value="KAH9372419.1"/>
    <property type="molecule type" value="Genomic_DNA"/>
</dbReference>
<evidence type="ECO:0000313" key="7">
    <source>
        <dbReference type="EMBL" id="KAH9372419.1"/>
    </source>
</evidence>
<evidence type="ECO:0000256" key="1">
    <source>
        <dbReference type="ARBA" id="ARBA00001913"/>
    </source>
</evidence>